<proteinExistence type="predicted"/>
<keyword evidence="3" id="KW-1003">Cell membrane</keyword>
<name>A0A4Y3TUZ8_9PROT</name>
<dbReference type="PROSITE" id="PS50887">
    <property type="entry name" value="GGDEF"/>
    <property type="match status" value="1"/>
</dbReference>
<dbReference type="InterPro" id="IPR035965">
    <property type="entry name" value="PAS-like_dom_sf"/>
</dbReference>
<feature type="transmembrane region" description="Helical" evidence="8">
    <location>
        <begin position="274"/>
        <end position="293"/>
    </location>
</feature>
<dbReference type="EMBL" id="BJMV01000002">
    <property type="protein sequence ID" value="GEB84800.1"/>
    <property type="molecule type" value="Genomic_DNA"/>
</dbReference>
<dbReference type="Pfam" id="PF05231">
    <property type="entry name" value="MASE1"/>
    <property type="match status" value="1"/>
</dbReference>
<dbReference type="SMART" id="SM00267">
    <property type="entry name" value="GGDEF"/>
    <property type="match status" value="1"/>
</dbReference>
<dbReference type="SUPFAM" id="SSF55785">
    <property type="entry name" value="PYP-like sensor domain (PAS domain)"/>
    <property type="match status" value="1"/>
</dbReference>
<dbReference type="PANTHER" id="PTHR45138">
    <property type="entry name" value="REGULATORY COMPONENTS OF SENSORY TRANSDUCTION SYSTEM"/>
    <property type="match status" value="1"/>
</dbReference>
<dbReference type="Proteomes" id="UP000317730">
    <property type="component" value="Unassembled WGS sequence"/>
</dbReference>
<evidence type="ECO:0000256" key="3">
    <source>
        <dbReference type="ARBA" id="ARBA00022475"/>
    </source>
</evidence>
<keyword evidence="5 8" id="KW-1133">Transmembrane helix</keyword>
<organism evidence="10 11">
    <name type="scientific">Acetobacter peroxydans</name>
    <dbReference type="NCBI Taxonomy" id="104098"/>
    <lineage>
        <taxon>Bacteria</taxon>
        <taxon>Pseudomonadati</taxon>
        <taxon>Pseudomonadota</taxon>
        <taxon>Alphaproteobacteria</taxon>
        <taxon>Acetobacterales</taxon>
        <taxon>Acetobacteraceae</taxon>
        <taxon>Acetobacter</taxon>
    </lineage>
</organism>
<evidence type="ECO:0000256" key="5">
    <source>
        <dbReference type="ARBA" id="ARBA00022989"/>
    </source>
</evidence>
<dbReference type="InterPro" id="IPR007895">
    <property type="entry name" value="MASE1"/>
</dbReference>
<feature type="transmembrane region" description="Helical" evidence="8">
    <location>
        <begin position="85"/>
        <end position="108"/>
    </location>
</feature>
<dbReference type="InterPro" id="IPR000160">
    <property type="entry name" value="GGDEF_dom"/>
</dbReference>
<comment type="catalytic activity">
    <reaction evidence="7">
        <text>2 GTP = 3',3'-c-di-GMP + 2 diphosphate</text>
        <dbReference type="Rhea" id="RHEA:24898"/>
        <dbReference type="ChEBI" id="CHEBI:33019"/>
        <dbReference type="ChEBI" id="CHEBI:37565"/>
        <dbReference type="ChEBI" id="CHEBI:58805"/>
        <dbReference type="EC" id="2.7.7.65"/>
    </reaction>
</comment>
<dbReference type="Pfam" id="PF00990">
    <property type="entry name" value="GGDEF"/>
    <property type="match status" value="1"/>
</dbReference>
<dbReference type="EC" id="2.7.7.65" evidence="2"/>
<dbReference type="GO" id="GO:0005886">
    <property type="term" value="C:plasma membrane"/>
    <property type="evidence" value="ECO:0007669"/>
    <property type="project" value="UniProtKB-SubCell"/>
</dbReference>
<evidence type="ECO:0000256" key="4">
    <source>
        <dbReference type="ARBA" id="ARBA00022692"/>
    </source>
</evidence>
<feature type="transmembrane region" description="Helical" evidence="8">
    <location>
        <begin position="155"/>
        <end position="179"/>
    </location>
</feature>
<dbReference type="InterPro" id="IPR050469">
    <property type="entry name" value="Diguanylate_Cyclase"/>
</dbReference>
<dbReference type="FunFam" id="3.30.70.270:FF:000001">
    <property type="entry name" value="Diguanylate cyclase domain protein"/>
    <property type="match status" value="1"/>
</dbReference>
<dbReference type="CDD" id="cd01949">
    <property type="entry name" value="GGDEF"/>
    <property type="match status" value="1"/>
</dbReference>
<feature type="domain" description="GGDEF" evidence="9">
    <location>
        <begin position="456"/>
        <end position="588"/>
    </location>
</feature>
<dbReference type="SUPFAM" id="SSF55073">
    <property type="entry name" value="Nucleotide cyclase"/>
    <property type="match status" value="1"/>
</dbReference>
<feature type="transmembrane region" description="Helical" evidence="8">
    <location>
        <begin position="12"/>
        <end position="33"/>
    </location>
</feature>
<evidence type="ECO:0000259" key="9">
    <source>
        <dbReference type="PROSITE" id="PS50887"/>
    </source>
</evidence>
<feature type="transmembrane region" description="Helical" evidence="8">
    <location>
        <begin position="240"/>
        <end position="262"/>
    </location>
</feature>
<dbReference type="AlphaFoldDB" id="A0A4Y3TUZ8"/>
<dbReference type="GO" id="GO:0052621">
    <property type="term" value="F:diguanylate cyclase activity"/>
    <property type="evidence" value="ECO:0007669"/>
    <property type="project" value="UniProtKB-EC"/>
</dbReference>
<dbReference type="Gene3D" id="3.30.70.270">
    <property type="match status" value="1"/>
</dbReference>
<dbReference type="RefSeq" id="WP_141374733.1">
    <property type="nucleotide sequence ID" value="NZ_BAPL01000030.1"/>
</dbReference>
<keyword evidence="6 8" id="KW-0472">Membrane</keyword>
<dbReference type="NCBIfam" id="TIGR00254">
    <property type="entry name" value="GGDEF"/>
    <property type="match status" value="1"/>
</dbReference>
<feature type="transmembrane region" description="Helical" evidence="8">
    <location>
        <begin position="216"/>
        <end position="233"/>
    </location>
</feature>
<dbReference type="PANTHER" id="PTHR45138:SF9">
    <property type="entry name" value="DIGUANYLATE CYCLASE DGCM-RELATED"/>
    <property type="match status" value="1"/>
</dbReference>
<dbReference type="InterPro" id="IPR043128">
    <property type="entry name" value="Rev_trsase/Diguanyl_cyclase"/>
</dbReference>
<feature type="transmembrane region" description="Helical" evidence="8">
    <location>
        <begin position="191"/>
        <end position="210"/>
    </location>
</feature>
<comment type="subcellular location">
    <subcellularLocation>
        <location evidence="1">Cell membrane</location>
        <topology evidence="1">Multi-pass membrane protein</topology>
    </subcellularLocation>
</comment>
<evidence type="ECO:0000313" key="10">
    <source>
        <dbReference type="EMBL" id="GEB84800.1"/>
    </source>
</evidence>
<dbReference type="OrthoDB" id="9812260at2"/>
<evidence type="ECO:0000256" key="2">
    <source>
        <dbReference type="ARBA" id="ARBA00012528"/>
    </source>
</evidence>
<evidence type="ECO:0000313" key="11">
    <source>
        <dbReference type="Proteomes" id="UP000317730"/>
    </source>
</evidence>
<reference evidence="10 11" key="1">
    <citation type="submission" date="2019-06" db="EMBL/GenBank/DDBJ databases">
        <title>Whole genome shotgun sequence of Acetobacter peroxydans NBRC 13755.</title>
        <authorList>
            <person name="Hosoyama A."/>
            <person name="Uohara A."/>
            <person name="Ohji S."/>
            <person name="Ichikawa N."/>
        </authorList>
    </citation>
    <scope>NUCLEOTIDE SEQUENCE [LARGE SCALE GENOMIC DNA]</scope>
    <source>
        <strain evidence="10 11">NBRC 13755</strain>
    </source>
</reference>
<evidence type="ECO:0000256" key="8">
    <source>
        <dbReference type="SAM" id="Phobius"/>
    </source>
</evidence>
<protein>
    <recommendedName>
        <fullName evidence="2">diguanylate cyclase</fullName>
        <ecNumber evidence="2">2.7.7.65</ecNumber>
    </recommendedName>
</protein>
<keyword evidence="4 8" id="KW-0812">Transmembrane</keyword>
<comment type="caution">
    <text evidence="10">The sequence shown here is derived from an EMBL/GenBank/DDBJ whole genome shotgun (WGS) entry which is preliminary data.</text>
</comment>
<accession>A0A4Y3TUZ8</accession>
<feature type="transmembrane region" description="Helical" evidence="8">
    <location>
        <begin position="120"/>
        <end position="143"/>
    </location>
</feature>
<evidence type="ECO:0000256" key="6">
    <source>
        <dbReference type="ARBA" id="ARBA00023136"/>
    </source>
</evidence>
<sequence length="598" mass="65201">MQAARPDQSAALFKVVLGLALYVVTSALILRFATDGHHHSTIWPGNGIILALLLNSSAAIRQPILCLTFAADIFAKSIVWPWTPWFFASAFLNVAEIAWVASLARLYTSHDKPFGSARTVLNFMLLAGLAIPFIIATPAALVSCTAYDGTFSLSFWSWFFSTSFGLLIFTPTFTSLFGGHFLQDLTDNGSYSLWKVGAVLLCQAALSALVFSRNKYPLLFIPAEALIISSLLIGETGAALSFMIITIAGLVCTIGGIGPLGLIHTDRLGRDVMLQIYLFILLLTERPVSSILMSKRALIKRLTAREQMLTLAMINAADSILSFDRDWICRWAGGASLSLLGVANENLPTLRLCDILESHNREVITLMETFFDAEQCVAILEIIAPHTRDTTIELNFRKVFDAGTAVAAIATIHDVTRRKLKEDDIARQSESDPMTGLLNRAGFQKRINALFDSAYSDFSLAYIDADHFKDINDQYGHDAGDTVLKTIAARISRQTRETDIVSRFGGDEFVLAITRNQKDALATLERIVQAIHNDPVTLDTGETILVSISCGVAPYSVGVSVESLLRQADGALYEAKKAGRNRACGLSAVIVSPPPRAS</sequence>
<gene>
    <name evidence="10" type="ORF">APE01nite_05970</name>
</gene>
<dbReference type="InterPro" id="IPR029787">
    <property type="entry name" value="Nucleotide_cyclase"/>
</dbReference>
<keyword evidence="11" id="KW-1185">Reference proteome</keyword>
<evidence type="ECO:0000256" key="7">
    <source>
        <dbReference type="ARBA" id="ARBA00034247"/>
    </source>
</evidence>
<evidence type="ECO:0000256" key="1">
    <source>
        <dbReference type="ARBA" id="ARBA00004651"/>
    </source>
</evidence>
<dbReference type="Gene3D" id="3.30.450.20">
    <property type="entry name" value="PAS domain"/>
    <property type="match status" value="1"/>
</dbReference>